<proteinExistence type="predicted"/>
<dbReference type="Proteomes" id="UP000186098">
    <property type="component" value="Unassembled WGS sequence"/>
</dbReference>
<dbReference type="Gene3D" id="3.40.50.720">
    <property type="entry name" value="NAD(P)-binding Rossmann-like Domain"/>
    <property type="match status" value="1"/>
</dbReference>
<dbReference type="InterPro" id="IPR020843">
    <property type="entry name" value="ER"/>
</dbReference>
<evidence type="ECO:0000256" key="1">
    <source>
        <dbReference type="ARBA" id="ARBA00022857"/>
    </source>
</evidence>
<dbReference type="FunFam" id="3.40.50.720:FF:000053">
    <property type="entry name" value="Quinone oxidoreductase 1"/>
    <property type="match status" value="1"/>
</dbReference>
<dbReference type="InterPro" id="IPR013154">
    <property type="entry name" value="ADH-like_N"/>
</dbReference>
<dbReference type="Pfam" id="PF08240">
    <property type="entry name" value="ADH_N"/>
    <property type="match status" value="1"/>
</dbReference>
<dbReference type="GO" id="GO:0035925">
    <property type="term" value="F:mRNA 3'-UTR AU-rich region binding"/>
    <property type="evidence" value="ECO:0007669"/>
    <property type="project" value="TreeGrafter"/>
</dbReference>
<organism evidence="4 5">
    <name type="scientific">Phaeovulum vinaykumarii</name>
    <dbReference type="NCBI Taxonomy" id="407234"/>
    <lineage>
        <taxon>Bacteria</taxon>
        <taxon>Pseudomonadati</taxon>
        <taxon>Pseudomonadota</taxon>
        <taxon>Alphaproteobacteria</taxon>
        <taxon>Rhodobacterales</taxon>
        <taxon>Paracoccaceae</taxon>
        <taxon>Phaeovulum</taxon>
    </lineage>
</organism>
<dbReference type="OrthoDB" id="9805883at2"/>
<dbReference type="InterPro" id="IPR036291">
    <property type="entry name" value="NAD(P)-bd_dom_sf"/>
</dbReference>
<evidence type="ECO:0000256" key="2">
    <source>
        <dbReference type="ARBA" id="ARBA00023002"/>
    </source>
</evidence>
<keyword evidence="5" id="KW-1185">Reference proteome</keyword>
<evidence type="ECO:0000313" key="4">
    <source>
        <dbReference type="EMBL" id="SIS73514.1"/>
    </source>
</evidence>
<evidence type="ECO:0000313" key="5">
    <source>
        <dbReference type="Proteomes" id="UP000186098"/>
    </source>
</evidence>
<keyword evidence="2" id="KW-0560">Oxidoreductase</keyword>
<dbReference type="InterPro" id="IPR002364">
    <property type="entry name" value="Quin_OxRdtase/zeta-crystal_CS"/>
</dbReference>
<dbReference type="GO" id="GO:0005829">
    <property type="term" value="C:cytosol"/>
    <property type="evidence" value="ECO:0007669"/>
    <property type="project" value="TreeGrafter"/>
</dbReference>
<dbReference type="Pfam" id="PF00107">
    <property type="entry name" value="ADH_zinc_N"/>
    <property type="match status" value="1"/>
</dbReference>
<dbReference type="SUPFAM" id="SSF51735">
    <property type="entry name" value="NAD(P)-binding Rossmann-fold domains"/>
    <property type="match status" value="1"/>
</dbReference>
<dbReference type="GO" id="GO:0070402">
    <property type="term" value="F:NADPH binding"/>
    <property type="evidence" value="ECO:0007669"/>
    <property type="project" value="TreeGrafter"/>
</dbReference>
<feature type="domain" description="Enoyl reductase (ER)" evidence="3">
    <location>
        <begin position="11"/>
        <end position="322"/>
    </location>
</feature>
<sequence length="324" mass="34480">MAYAMMLAAPGGVENFRRVEIAPPEPGPGEVMIRQTAIGLNFIDVYFRTGTYPWPVARDLVTGSEGAGVIEALGEGVEHLTIGQRVAYTFPGGAYASHRTLPAEQAVPLPDVITDDIAAAVMLKGLTTHYLIHHSYPASPGETVLFHAAAGGVGLLAGQWLSARGVKALGTAGGSAKCALAAEHGYAHVIDYRAQDFVREVMELTEGRGVAAVYDSVGKDTLLQSLEVLQTFGTLVAFGQSSGMCEEFRISHLARASLRLTRPTLFHHSRNRDWLLKASADMFSLIASGRLKIEIGQSFALAEVGQAHVALEARETSGSTVLLP</sequence>
<name>A0A1N7LI99_9RHOB</name>
<dbReference type="EMBL" id="FTOM01000003">
    <property type="protein sequence ID" value="SIS73514.1"/>
    <property type="molecule type" value="Genomic_DNA"/>
</dbReference>
<dbReference type="PANTHER" id="PTHR48106:SF13">
    <property type="entry name" value="QUINONE OXIDOREDUCTASE-RELATED"/>
    <property type="match status" value="1"/>
</dbReference>
<keyword evidence="1" id="KW-0521">NADP</keyword>
<dbReference type="GO" id="GO:0008270">
    <property type="term" value="F:zinc ion binding"/>
    <property type="evidence" value="ECO:0007669"/>
    <property type="project" value="InterPro"/>
</dbReference>
<dbReference type="InterPro" id="IPR013149">
    <property type="entry name" value="ADH-like_C"/>
</dbReference>
<reference evidence="5" key="1">
    <citation type="submission" date="2017-01" db="EMBL/GenBank/DDBJ databases">
        <authorList>
            <person name="Varghese N."/>
            <person name="Submissions S."/>
        </authorList>
    </citation>
    <scope>NUCLEOTIDE SEQUENCE [LARGE SCALE GENOMIC DNA]</scope>
    <source>
        <strain evidence="5">DSM 18714</strain>
    </source>
</reference>
<dbReference type="PROSITE" id="PS01162">
    <property type="entry name" value="QOR_ZETA_CRYSTAL"/>
    <property type="match status" value="1"/>
</dbReference>
<gene>
    <name evidence="4" type="ORF">SAMN05421795_10378</name>
</gene>
<evidence type="ECO:0000259" key="3">
    <source>
        <dbReference type="SMART" id="SM00829"/>
    </source>
</evidence>
<dbReference type="SUPFAM" id="SSF50129">
    <property type="entry name" value="GroES-like"/>
    <property type="match status" value="1"/>
</dbReference>
<dbReference type="InterPro" id="IPR047618">
    <property type="entry name" value="QOR-like"/>
</dbReference>
<dbReference type="STRING" id="407234.SAMN05421795_10378"/>
<dbReference type="PANTHER" id="PTHR48106">
    <property type="entry name" value="QUINONE OXIDOREDUCTASE PIG3-RELATED"/>
    <property type="match status" value="1"/>
</dbReference>
<dbReference type="SMART" id="SM00829">
    <property type="entry name" value="PKS_ER"/>
    <property type="match status" value="1"/>
</dbReference>
<protein>
    <submittedName>
        <fullName evidence="4">NADPH2:quinone reductase</fullName>
    </submittedName>
</protein>
<dbReference type="AlphaFoldDB" id="A0A1N7LI99"/>
<dbReference type="RefSeq" id="WP_076365100.1">
    <property type="nucleotide sequence ID" value="NZ_FTOM01000003.1"/>
</dbReference>
<dbReference type="InterPro" id="IPR011032">
    <property type="entry name" value="GroES-like_sf"/>
</dbReference>
<accession>A0A1N7LI99</accession>
<dbReference type="Gene3D" id="3.90.180.10">
    <property type="entry name" value="Medium-chain alcohol dehydrogenases, catalytic domain"/>
    <property type="match status" value="1"/>
</dbReference>
<dbReference type="CDD" id="cd05286">
    <property type="entry name" value="QOR2"/>
    <property type="match status" value="1"/>
</dbReference>
<dbReference type="GO" id="GO:0003960">
    <property type="term" value="F:quinone reductase (NADPH) activity"/>
    <property type="evidence" value="ECO:0007669"/>
    <property type="project" value="InterPro"/>
</dbReference>